<protein>
    <recommendedName>
        <fullName evidence="4">Glycoside hydrolase family 42 N-terminal domain-containing protein</fullName>
    </recommendedName>
</protein>
<evidence type="ECO:0000313" key="6">
    <source>
        <dbReference type="Proteomes" id="UP001055712"/>
    </source>
</evidence>
<reference evidence="5" key="1">
    <citation type="journal article" date="2019" name="Plant J.">
        <title>Chlorella vulgaris genome assembly and annotation reveals the molecular basis for metabolic acclimation to high light conditions.</title>
        <authorList>
            <person name="Cecchin M."/>
            <person name="Marcolungo L."/>
            <person name="Rossato M."/>
            <person name="Girolomoni L."/>
            <person name="Cosentino E."/>
            <person name="Cuine S."/>
            <person name="Li-Beisson Y."/>
            <person name="Delledonne M."/>
            <person name="Ballottari M."/>
        </authorList>
    </citation>
    <scope>NUCLEOTIDE SEQUENCE</scope>
    <source>
        <strain evidence="5">211/11P</strain>
    </source>
</reference>
<dbReference type="OrthoDB" id="524207at2759"/>
<dbReference type="Pfam" id="PF02449">
    <property type="entry name" value="Glyco_hydro_42"/>
    <property type="match status" value="1"/>
</dbReference>
<dbReference type="PANTHER" id="PTHR36447:SF1">
    <property type="entry name" value="BETA-GALACTOSIDASE GANA"/>
    <property type="match status" value="1"/>
</dbReference>
<dbReference type="PANTHER" id="PTHR36447">
    <property type="entry name" value="BETA-GALACTOSIDASE GANA"/>
    <property type="match status" value="1"/>
</dbReference>
<keyword evidence="3" id="KW-0732">Signal</keyword>
<feature type="chain" id="PRO_5039176371" description="Glycoside hydrolase family 42 N-terminal domain-containing protein" evidence="3">
    <location>
        <begin position="25"/>
        <end position="561"/>
    </location>
</feature>
<accession>A0A9D4TS50</accession>
<dbReference type="GO" id="GO:0009341">
    <property type="term" value="C:beta-galactosidase complex"/>
    <property type="evidence" value="ECO:0007669"/>
    <property type="project" value="InterPro"/>
</dbReference>
<feature type="signal peptide" evidence="3">
    <location>
        <begin position="1"/>
        <end position="24"/>
    </location>
</feature>
<evidence type="ECO:0000256" key="3">
    <source>
        <dbReference type="SAM" id="SignalP"/>
    </source>
</evidence>
<reference evidence="5" key="2">
    <citation type="submission" date="2020-11" db="EMBL/GenBank/DDBJ databases">
        <authorList>
            <person name="Cecchin M."/>
            <person name="Marcolungo L."/>
            <person name="Rossato M."/>
            <person name="Girolomoni L."/>
            <person name="Cosentino E."/>
            <person name="Cuine S."/>
            <person name="Li-Beisson Y."/>
            <person name="Delledonne M."/>
            <person name="Ballottari M."/>
        </authorList>
    </citation>
    <scope>NUCLEOTIDE SEQUENCE</scope>
    <source>
        <strain evidence="5">211/11P</strain>
        <tissue evidence="5">Whole cell</tissue>
    </source>
</reference>
<dbReference type="Proteomes" id="UP001055712">
    <property type="component" value="Unassembled WGS sequence"/>
</dbReference>
<dbReference type="SUPFAM" id="SSF51445">
    <property type="entry name" value="(Trans)glycosidases"/>
    <property type="match status" value="1"/>
</dbReference>
<keyword evidence="2" id="KW-0326">Glycosidase</keyword>
<evidence type="ECO:0000256" key="1">
    <source>
        <dbReference type="ARBA" id="ARBA00022801"/>
    </source>
</evidence>
<evidence type="ECO:0000259" key="4">
    <source>
        <dbReference type="Pfam" id="PF02449"/>
    </source>
</evidence>
<dbReference type="Gene3D" id="3.20.20.80">
    <property type="entry name" value="Glycosidases"/>
    <property type="match status" value="1"/>
</dbReference>
<evidence type="ECO:0000313" key="5">
    <source>
        <dbReference type="EMBL" id="KAI3432826.1"/>
    </source>
</evidence>
<keyword evidence="1" id="KW-0378">Hydrolase</keyword>
<dbReference type="EMBL" id="SIDB01000005">
    <property type="protein sequence ID" value="KAI3432826.1"/>
    <property type="molecule type" value="Genomic_DNA"/>
</dbReference>
<comment type="caution">
    <text evidence="5">The sequence shown here is derived from an EMBL/GenBank/DDBJ whole genome shotgun (WGS) entry which is preliminary data.</text>
</comment>
<dbReference type="InterPro" id="IPR013529">
    <property type="entry name" value="Glyco_hydro_42_N"/>
</dbReference>
<dbReference type="InterPro" id="IPR017853">
    <property type="entry name" value="GH"/>
</dbReference>
<name>A0A9D4TS50_CHLVU</name>
<evidence type="ECO:0000256" key="2">
    <source>
        <dbReference type="ARBA" id="ARBA00023295"/>
    </source>
</evidence>
<dbReference type="AlphaFoldDB" id="A0A9D4TS50"/>
<organism evidence="5 6">
    <name type="scientific">Chlorella vulgaris</name>
    <name type="common">Green alga</name>
    <dbReference type="NCBI Taxonomy" id="3077"/>
    <lineage>
        <taxon>Eukaryota</taxon>
        <taxon>Viridiplantae</taxon>
        <taxon>Chlorophyta</taxon>
        <taxon>core chlorophytes</taxon>
        <taxon>Trebouxiophyceae</taxon>
        <taxon>Chlorellales</taxon>
        <taxon>Chlorellaceae</taxon>
        <taxon>Chlorella clade</taxon>
        <taxon>Chlorella</taxon>
    </lineage>
</organism>
<dbReference type="InterPro" id="IPR003476">
    <property type="entry name" value="Glyco_hydro_42"/>
</dbReference>
<feature type="domain" description="Glycoside hydrolase family 42 N-terminal" evidence="4">
    <location>
        <begin position="91"/>
        <end position="312"/>
    </location>
</feature>
<dbReference type="GO" id="GO:0005975">
    <property type="term" value="P:carbohydrate metabolic process"/>
    <property type="evidence" value="ECO:0007669"/>
    <property type="project" value="InterPro"/>
</dbReference>
<sequence>MVAGLRLSTAALGLAFVLWQCVHVQHSWYLVHNCDERSASGWAAPRSPARVSHQGFQEVFATLFALEMQDLLGIKQDGPLPPMDGKHSLADVTRSIKEQGVGILFISVKWFFQQPTPDTFDFRVMDYLIQTVCSQDIKLSIVLDAQANPPWVFDLVPDAGVVDSKHIGYRSISFNHPAVNQLVHAWYDAVLSRMVELNATCIHSVQPCFNNEYETKYIQEADGAQDYSDEAVTLFRRYLRSIHGSLEYWNERWGTAFTSWAAFQPPSFFQHGVHWDDTVTKLFYWDWQHFRHRRIHEVHESGCMHIAAYGLRCIQHFAEFMTSSDAIYAAGSVFTLAASPWLDYIVVDSNFLTTAMLPTPDVRLVQLLLSAMKPFGKPVFFEGAFERISDPAVHRKAVQLTATSAAHGIGFTNWLDRVGPTFFNDTLSGLPSPSADAPSVAILSPYRSFWAFKGAPKDADGVLRPTDPQQDRLFECLDTVEKAVESLDGLQIFGVPSMLLPVLKDFQQVWFMQPDVLLSGDAQAINSIKQRAAALGLPFHVCAAQTRMRKKLVLPECCPSV</sequence>
<proteinExistence type="predicted"/>
<keyword evidence="6" id="KW-1185">Reference proteome</keyword>
<dbReference type="GO" id="GO:0004565">
    <property type="term" value="F:beta-galactosidase activity"/>
    <property type="evidence" value="ECO:0007669"/>
    <property type="project" value="InterPro"/>
</dbReference>
<gene>
    <name evidence="5" type="ORF">D9Q98_010410</name>
</gene>